<dbReference type="AlphaFoldDB" id="A0A1W2G6Q8"/>
<sequence length="65" mass="7599">MKIRFPNYFKAFAFMILFIYLLSFGGYLYSDDATLEELFNLRTTIYILFGAAFMSFILGAKLTEE</sequence>
<dbReference type="RefSeq" id="WP_084370969.1">
    <property type="nucleotide sequence ID" value="NZ_FWYF01000001.1"/>
</dbReference>
<evidence type="ECO:0000313" key="2">
    <source>
        <dbReference type="EMBL" id="SMD32303.1"/>
    </source>
</evidence>
<keyword evidence="1" id="KW-1133">Transmembrane helix</keyword>
<evidence type="ECO:0000313" key="3">
    <source>
        <dbReference type="Proteomes" id="UP000192472"/>
    </source>
</evidence>
<proteinExistence type="predicted"/>
<reference evidence="2 3" key="1">
    <citation type="submission" date="2017-04" db="EMBL/GenBank/DDBJ databases">
        <authorList>
            <person name="Afonso C.L."/>
            <person name="Miller P.J."/>
            <person name="Scott M.A."/>
            <person name="Spackman E."/>
            <person name="Goraichik I."/>
            <person name="Dimitrov K.M."/>
            <person name="Suarez D.L."/>
            <person name="Swayne D.E."/>
        </authorList>
    </citation>
    <scope>NUCLEOTIDE SEQUENCE [LARGE SCALE GENOMIC DNA]</scope>
    <source>
        <strain evidence="2 3">DSM 26133</strain>
    </source>
</reference>
<name>A0A1W2G6Q8_REIFA</name>
<keyword evidence="1" id="KW-0472">Membrane</keyword>
<feature type="transmembrane region" description="Helical" evidence="1">
    <location>
        <begin position="12"/>
        <end position="29"/>
    </location>
</feature>
<dbReference type="EMBL" id="FWYF01000001">
    <property type="protein sequence ID" value="SMD32303.1"/>
    <property type="molecule type" value="Genomic_DNA"/>
</dbReference>
<organism evidence="2 3">
    <name type="scientific">Reichenbachiella faecimaris</name>
    <dbReference type="NCBI Taxonomy" id="692418"/>
    <lineage>
        <taxon>Bacteria</taxon>
        <taxon>Pseudomonadati</taxon>
        <taxon>Bacteroidota</taxon>
        <taxon>Cytophagia</taxon>
        <taxon>Cytophagales</taxon>
        <taxon>Reichenbachiellaceae</taxon>
        <taxon>Reichenbachiella</taxon>
    </lineage>
</organism>
<protein>
    <submittedName>
        <fullName evidence="2">Uncharacterized protein</fullName>
    </submittedName>
</protein>
<keyword evidence="1" id="KW-0812">Transmembrane</keyword>
<keyword evidence="3" id="KW-1185">Reference proteome</keyword>
<dbReference type="Proteomes" id="UP000192472">
    <property type="component" value="Unassembled WGS sequence"/>
</dbReference>
<gene>
    <name evidence="2" type="ORF">SAMN04488029_0646</name>
</gene>
<feature type="transmembrane region" description="Helical" evidence="1">
    <location>
        <begin position="41"/>
        <end position="60"/>
    </location>
</feature>
<evidence type="ECO:0000256" key="1">
    <source>
        <dbReference type="SAM" id="Phobius"/>
    </source>
</evidence>
<accession>A0A1W2G6Q8</accession>
<dbReference type="STRING" id="692418.SAMN04488029_0646"/>